<dbReference type="GO" id="GO:0003677">
    <property type="term" value="F:DNA binding"/>
    <property type="evidence" value="ECO:0007669"/>
    <property type="project" value="UniProtKB-KW"/>
</dbReference>
<dbReference type="CDD" id="cd00090">
    <property type="entry name" value="HTH_ARSR"/>
    <property type="match status" value="1"/>
</dbReference>
<dbReference type="InterPro" id="IPR036390">
    <property type="entry name" value="WH_DNA-bd_sf"/>
</dbReference>
<dbReference type="SUPFAM" id="SSF46785">
    <property type="entry name" value="Winged helix' DNA-binding domain"/>
    <property type="match status" value="1"/>
</dbReference>
<dbReference type="SMART" id="SM00418">
    <property type="entry name" value="HTH_ARSR"/>
    <property type="match status" value="1"/>
</dbReference>
<dbReference type="InterPro" id="IPR051011">
    <property type="entry name" value="Metal_resp_trans_reg"/>
</dbReference>
<dbReference type="PANTHER" id="PTHR43132">
    <property type="entry name" value="ARSENICAL RESISTANCE OPERON REPRESSOR ARSR-RELATED"/>
    <property type="match status" value="1"/>
</dbReference>
<evidence type="ECO:0000313" key="6">
    <source>
        <dbReference type="Proteomes" id="UP000601223"/>
    </source>
</evidence>
<organism evidence="5 6">
    <name type="scientific">Catellatospora bangladeshensis</name>
    <dbReference type="NCBI Taxonomy" id="310355"/>
    <lineage>
        <taxon>Bacteria</taxon>
        <taxon>Bacillati</taxon>
        <taxon>Actinomycetota</taxon>
        <taxon>Actinomycetes</taxon>
        <taxon>Micromonosporales</taxon>
        <taxon>Micromonosporaceae</taxon>
        <taxon>Catellatospora</taxon>
    </lineage>
</organism>
<reference evidence="5 6" key="1">
    <citation type="submission" date="2021-01" db="EMBL/GenBank/DDBJ databases">
        <title>Whole genome shotgun sequence of Catellatospora bangladeshensis NBRC 107357.</title>
        <authorList>
            <person name="Komaki H."/>
            <person name="Tamura T."/>
        </authorList>
    </citation>
    <scope>NUCLEOTIDE SEQUENCE [LARGE SCALE GENOMIC DNA]</scope>
    <source>
        <strain evidence="5 6">NBRC 107357</strain>
    </source>
</reference>
<feature type="domain" description="HTH arsR-type" evidence="4">
    <location>
        <begin position="252"/>
        <end position="328"/>
    </location>
</feature>
<dbReference type="Gene3D" id="1.10.10.10">
    <property type="entry name" value="Winged helix-like DNA-binding domain superfamily/Winged helix DNA-binding domain"/>
    <property type="match status" value="1"/>
</dbReference>
<keyword evidence="1" id="KW-0805">Transcription regulation</keyword>
<protein>
    <submittedName>
        <fullName evidence="5">Transcriptional regulator</fullName>
    </submittedName>
</protein>
<evidence type="ECO:0000259" key="4">
    <source>
        <dbReference type="SMART" id="SM00418"/>
    </source>
</evidence>
<dbReference type="Proteomes" id="UP000601223">
    <property type="component" value="Unassembled WGS sequence"/>
</dbReference>
<dbReference type="EMBL" id="BONF01000048">
    <property type="protein sequence ID" value="GIF85572.1"/>
    <property type="molecule type" value="Genomic_DNA"/>
</dbReference>
<dbReference type="InterPro" id="IPR011991">
    <property type="entry name" value="ArsR-like_HTH"/>
</dbReference>
<evidence type="ECO:0000256" key="3">
    <source>
        <dbReference type="ARBA" id="ARBA00023163"/>
    </source>
</evidence>
<dbReference type="GO" id="GO:0003700">
    <property type="term" value="F:DNA-binding transcription factor activity"/>
    <property type="evidence" value="ECO:0007669"/>
    <property type="project" value="InterPro"/>
</dbReference>
<keyword evidence="2" id="KW-0238">DNA-binding</keyword>
<dbReference type="InterPro" id="IPR036388">
    <property type="entry name" value="WH-like_DNA-bd_sf"/>
</dbReference>
<dbReference type="RefSeq" id="WP_203755683.1">
    <property type="nucleotide sequence ID" value="NZ_BONF01000048.1"/>
</dbReference>
<name>A0A8J3NLZ8_9ACTN</name>
<sequence length="329" mass="35389">MLRIELDEATLSRTRIAISPLWETVCALSLLGKPAPAPWPYTVWAANARRVLDARPADDPLRLYVDIGGGFPDCLLPVPAAHATIADELARIRDTPADLALAQYAAHFTDGMPELHRPFVTDTRAAFARVADSLAAFWRDAMAPYWPAMRTALEEEVLHRARLLAAEGPDALLSDLHERVTWQRPVLTLHKLSDFTVRATDKRLLLVPVLFSHGMLACSTDDPEVIAVTYAARGNAVLAGGAGHTARESDSDRLALLLGRGRTTILRSLTVPATTAGLAATLGLAPSTVSEHLSVLVEAGVAHRHRVGRQVLYGLEPAGLALVSLVSPG</sequence>
<dbReference type="AlphaFoldDB" id="A0A8J3NLZ8"/>
<evidence type="ECO:0000313" key="5">
    <source>
        <dbReference type="EMBL" id="GIF85572.1"/>
    </source>
</evidence>
<evidence type="ECO:0000256" key="2">
    <source>
        <dbReference type="ARBA" id="ARBA00023125"/>
    </source>
</evidence>
<keyword evidence="3" id="KW-0804">Transcription</keyword>
<dbReference type="Pfam" id="PF01022">
    <property type="entry name" value="HTH_5"/>
    <property type="match status" value="1"/>
</dbReference>
<dbReference type="InterPro" id="IPR001845">
    <property type="entry name" value="HTH_ArsR_DNA-bd_dom"/>
</dbReference>
<gene>
    <name evidence="5" type="ORF">Cba03nite_69210</name>
</gene>
<proteinExistence type="predicted"/>
<keyword evidence="6" id="KW-1185">Reference proteome</keyword>
<dbReference type="PANTHER" id="PTHR43132:SF8">
    <property type="entry name" value="HTH-TYPE TRANSCRIPTIONAL REGULATOR KMTR"/>
    <property type="match status" value="1"/>
</dbReference>
<comment type="caution">
    <text evidence="5">The sequence shown here is derived from an EMBL/GenBank/DDBJ whole genome shotgun (WGS) entry which is preliminary data.</text>
</comment>
<accession>A0A8J3NLZ8</accession>
<evidence type="ECO:0000256" key="1">
    <source>
        <dbReference type="ARBA" id="ARBA00023015"/>
    </source>
</evidence>